<protein>
    <recommendedName>
        <fullName evidence="2">2TM domain-containing protein</fullName>
    </recommendedName>
</protein>
<dbReference type="AlphaFoldDB" id="A0A101FW87"/>
<keyword evidence="1" id="KW-0812">Transmembrane</keyword>
<evidence type="ECO:0000313" key="4">
    <source>
        <dbReference type="EMBL" id="KUK96802.1"/>
    </source>
</evidence>
<name>A0A101FW87_9EURY</name>
<gene>
    <name evidence="3" type="ORF">XD72_0048</name>
    <name evidence="4" type="ORF">XE07_0888</name>
</gene>
<evidence type="ECO:0000313" key="5">
    <source>
        <dbReference type="Proteomes" id="UP000053961"/>
    </source>
</evidence>
<dbReference type="InterPro" id="IPR025698">
    <property type="entry name" value="2TM_dom"/>
</dbReference>
<organism evidence="3 6">
    <name type="scientific">Methanothrix harundinacea</name>
    <dbReference type="NCBI Taxonomy" id="301375"/>
    <lineage>
        <taxon>Archaea</taxon>
        <taxon>Methanobacteriati</taxon>
        <taxon>Methanobacteriota</taxon>
        <taxon>Stenosarchaea group</taxon>
        <taxon>Methanomicrobia</taxon>
        <taxon>Methanotrichales</taxon>
        <taxon>Methanotrichaceae</taxon>
        <taxon>Methanothrix</taxon>
    </lineage>
</organism>
<dbReference type="EMBL" id="LGFT01000001">
    <property type="protein sequence ID" value="KUK45574.1"/>
    <property type="molecule type" value="Genomic_DNA"/>
</dbReference>
<dbReference type="Pfam" id="PF13239">
    <property type="entry name" value="2TM"/>
    <property type="match status" value="1"/>
</dbReference>
<dbReference type="PATRIC" id="fig|301375.6.peg.2232"/>
<reference evidence="4" key="1">
    <citation type="journal article" date="2015" name="MBio">
        <title>Genome-resolved metagenomic analysis reveals roles for candidate phyla and other microbial community members in biogeochemical transformations in oil reservoirs.</title>
        <authorList>
            <person name="Hu P."/>
            <person name="Tom L."/>
            <person name="Singh A."/>
            <person name="Thomas B.C."/>
            <person name="Baker B.J."/>
            <person name="Piceno Y.M."/>
            <person name="Andersen G.L."/>
            <person name="Banfield J.F."/>
        </authorList>
    </citation>
    <scope>NUCLEOTIDE SEQUENCE [LARGE SCALE GENOMIC DNA]</scope>
    <source>
        <strain evidence="4">56_747</strain>
    </source>
</reference>
<reference evidence="5 6" key="2">
    <citation type="journal article" date="2015" name="MBio">
        <title>Genome-Resolved Metagenomic Analysis Reveals Roles for Candidate Phyla and Other Microbial Community Members in Biogeochemical Transformations in Oil Reservoirs.</title>
        <authorList>
            <person name="Hu P."/>
            <person name="Tom L."/>
            <person name="Singh A."/>
            <person name="Thomas B.C."/>
            <person name="Baker B.J."/>
            <person name="Piceno Y.M."/>
            <person name="Andersen G.L."/>
            <person name="Banfield J.F."/>
        </authorList>
    </citation>
    <scope>NUCLEOTIDE SEQUENCE [LARGE SCALE GENOMIC DNA]</scope>
    <source>
        <strain evidence="3">57_489</strain>
    </source>
</reference>
<feature type="transmembrane region" description="Helical" evidence="1">
    <location>
        <begin position="61"/>
        <end position="78"/>
    </location>
</feature>
<evidence type="ECO:0000256" key="1">
    <source>
        <dbReference type="SAM" id="Phobius"/>
    </source>
</evidence>
<sequence>MADEAYKKAFRTAMQARMKKLFTTHLVIYLVVNIVWLAINYMMVIPAINEAGATLPVWQPWFSPIGWGICLVIHYMTYVSGGEKLIMEVEAEAER</sequence>
<feature type="transmembrane region" description="Helical" evidence="1">
    <location>
        <begin position="21"/>
        <end position="41"/>
    </location>
</feature>
<keyword evidence="1" id="KW-0472">Membrane</keyword>
<evidence type="ECO:0000313" key="6">
    <source>
        <dbReference type="Proteomes" id="UP000057043"/>
    </source>
</evidence>
<evidence type="ECO:0000259" key="2">
    <source>
        <dbReference type="Pfam" id="PF13239"/>
    </source>
</evidence>
<proteinExistence type="predicted"/>
<dbReference type="Proteomes" id="UP000057043">
    <property type="component" value="Unassembled WGS sequence"/>
</dbReference>
<dbReference type="Proteomes" id="UP000053961">
    <property type="component" value="Unassembled WGS sequence"/>
</dbReference>
<evidence type="ECO:0000313" key="3">
    <source>
        <dbReference type="EMBL" id="KUK45574.1"/>
    </source>
</evidence>
<keyword evidence="1" id="KW-1133">Transmembrane helix</keyword>
<comment type="caution">
    <text evidence="3">The sequence shown here is derived from an EMBL/GenBank/DDBJ whole genome shotgun (WGS) entry which is preliminary data.</text>
</comment>
<dbReference type="EMBL" id="LGHB01000008">
    <property type="protein sequence ID" value="KUK96802.1"/>
    <property type="molecule type" value="Genomic_DNA"/>
</dbReference>
<accession>A0A101FW87</accession>
<feature type="domain" description="2TM" evidence="2">
    <location>
        <begin position="15"/>
        <end position="77"/>
    </location>
</feature>